<evidence type="ECO:0000256" key="2">
    <source>
        <dbReference type="ARBA" id="ARBA00009773"/>
    </source>
</evidence>
<feature type="transmembrane region" description="Helical" evidence="8">
    <location>
        <begin position="237"/>
        <end position="263"/>
    </location>
</feature>
<comment type="subcellular location">
    <subcellularLocation>
        <location evidence="1">Cell membrane</location>
        <topology evidence="1">Multi-pass membrane protein</topology>
    </subcellularLocation>
</comment>
<gene>
    <name evidence="9" type="ORF">NQX30_03230</name>
</gene>
<keyword evidence="3" id="KW-0813">Transport</keyword>
<evidence type="ECO:0000256" key="6">
    <source>
        <dbReference type="ARBA" id="ARBA00022989"/>
    </source>
</evidence>
<keyword evidence="6 8" id="KW-1133">Transmembrane helix</keyword>
<evidence type="ECO:0000256" key="4">
    <source>
        <dbReference type="ARBA" id="ARBA00022475"/>
    </source>
</evidence>
<comment type="similarity">
    <text evidence="2">Belongs to the autoinducer-2 exporter (AI-2E) (TC 2.A.86) family.</text>
</comment>
<organism evidence="9 10">
    <name type="scientific">Candidatus Doriopsillibacter californiensis</name>
    <dbReference type="NCBI Taxonomy" id="2970740"/>
    <lineage>
        <taxon>Bacteria</taxon>
        <taxon>Pseudomonadati</taxon>
        <taxon>Pseudomonadota</taxon>
        <taxon>Gammaproteobacteria</taxon>
        <taxon>Candidatus Tethybacterales</taxon>
        <taxon>Candidatus Persebacteraceae</taxon>
        <taxon>Candidatus Doriopsillibacter</taxon>
    </lineage>
</organism>
<dbReference type="PANTHER" id="PTHR21716">
    <property type="entry name" value="TRANSMEMBRANE PROTEIN"/>
    <property type="match status" value="1"/>
</dbReference>
<evidence type="ECO:0000313" key="9">
    <source>
        <dbReference type="EMBL" id="MDM5147385.1"/>
    </source>
</evidence>
<name>A0ABT7QLB5_9GAMM</name>
<feature type="transmembrane region" description="Helical" evidence="8">
    <location>
        <begin position="22"/>
        <end position="52"/>
    </location>
</feature>
<dbReference type="EMBL" id="JANQAO010000002">
    <property type="protein sequence ID" value="MDM5147385.1"/>
    <property type="molecule type" value="Genomic_DNA"/>
</dbReference>
<evidence type="ECO:0000256" key="3">
    <source>
        <dbReference type="ARBA" id="ARBA00022448"/>
    </source>
</evidence>
<reference evidence="9" key="2">
    <citation type="journal article" date="2023" name="Microbiome">
        <title>Synthase-selected sorting approach identifies a beta-lactone synthase in a nudibranch symbiotic bacterium.</title>
        <authorList>
            <person name="Dzunkova M."/>
            <person name="La Clair J.J."/>
            <person name="Tyml T."/>
            <person name="Doud D."/>
            <person name="Schulz F."/>
            <person name="Piquer-Esteban S."/>
            <person name="Porcel Sanchis D."/>
            <person name="Osborn A."/>
            <person name="Robinson D."/>
            <person name="Louie K.B."/>
            <person name="Bowen B.P."/>
            <person name="Bowers R.M."/>
            <person name="Lee J."/>
            <person name="Arnau V."/>
            <person name="Diaz-Villanueva W."/>
            <person name="Stepanauskas R."/>
            <person name="Gosliner T."/>
            <person name="Date S.V."/>
            <person name="Northen T.R."/>
            <person name="Cheng J.F."/>
            <person name="Burkart M.D."/>
            <person name="Woyke T."/>
        </authorList>
    </citation>
    <scope>NUCLEOTIDE SEQUENCE</scope>
    <source>
        <strain evidence="9">Df01</strain>
    </source>
</reference>
<evidence type="ECO:0000256" key="8">
    <source>
        <dbReference type="SAM" id="Phobius"/>
    </source>
</evidence>
<sequence length="348" mass="38637">MFEKISHWLHNTFDNTDINKLLVVFATAFVFLWFFSREIAPFLGSILIAYLLDGLVQRLERRGLAHTLAVSLIVLVTVLLVCLCFYLLPIFLLQLRGAANDMPNAAIVLTELTETINSFLPADMALDTTEINNNISSLIRASGKFLLDNTLGFAVNLFSLFLYLVLLPLLVFFLLKDKNILLVSVKKYFPSSPIFGELWESVDEQFGSYVRGKLIEALTIGTLSLAAFQLFSLSYAFSLAIIVGLSVFVPFVGAIAVTIPVVALAYLQFGTSSDFFWIIGLYGIIQTFDGQVLVPLLFSEVVKLHPVAIFASIIFFGNLWGVWGVFFAIPLASLIKSVLLVIDARRVV</sequence>
<reference evidence="9" key="1">
    <citation type="submission" date="2022-08" db="EMBL/GenBank/DDBJ databases">
        <authorList>
            <person name="Dzunkova M."/>
            <person name="La Clair J."/>
            <person name="Tyml T."/>
            <person name="Doud D."/>
            <person name="Schulz F."/>
            <person name="Piquer S."/>
            <person name="Porcel Sanchis D."/>
            <person name="Osborn A."/>
            <person name="Robinson D."/>
            <person name="Louie K.B."/>
            <person name="Bowen B.P."/>
            <person name="Bowers R."/>
            <person name="Lee J."/>
            <person name="Arnau Llombart V."/>
            <person name="Diaz Villanueva W."/>
            <person name="Gosliner T."/>
            <person name="Northen T."/>
            <person name="Cheng J.-F."/>
            <person name="Burkart M.D."/>
            <person name="Woyke T."/>
        </authorList>
    </citation>
    <scope>NUCLEOTIDE SEQUENCE</scope>
    <source>
        <strain evidence="9">Df01</strain>
    </source>
</reference>
<accession>A0ABT7QLB5</accession>
<dbReference type="Pfam" id="PF01594">
    <property type="entry name" value="AI-2E_transport"/>
    <property type="match status" value="1"/>
</dbReference>
<keyword evidence="10" id="KW-1185">Reference proteome</keyword>
<proteinExistence type="inferred from homology"/>
<evidence type="ECO:0000256" key="1">
    <source>
        <dbReference type="ARBA" id="ARBA00004651"/>
    </source>
</evidence>
<feature type="transmembrane region" description="Helical" evidence="8">
    <location>
        <begin position="304"/>
        <end position="329"/>
    </location>
</feature>
<keyword evidence="5 8" id="KW-0812">Transmembrane</keyword>
<dbReference type="Proteomes" id="UP001168167">
    <property type="component" value="Unassembled WGS sequence"/>
</dbReference>
<evidence type="ECO:0000256" key="5">
    <source>
        <dbReference type="ARBA" id="ARBA00022692"/>
    </source>
</evidence>
<keyword evidence="7 8" id="KW-0472">Membrane</keyword>
<evidence type="ECO:0000313" key="10">
    <source>
        <dbReference type="Proteomes" id="UP001168167"/>
    </source>
</evidence>
<feature type="transmembrane region" description="Helical" evidence="8">
    <location>
        <begin position="214"/>
        <end position="231"/>
    </location>
</feature>
<dbReference type="InterPro" id="IPR002549">
    <property type="entry name" value="AI-2E-like"/>
</dbReference>
<evidence type="ECO:0000256" key="7">
    <source>
        <dbReference type="ARBA" id="ARBA00023136"/>
    </source>
</evidence>
<dbReference type="PANTHER" id="PTHR21716:SF53">
    <property type="entry name" value="PERMEASE PERM-RELATED"/>
    <property type="match status" value="1"/>
</dbReference>
<comment type="caution">
    <text evidence="9">The sequence shown here is derived from an EMBL/GenBank/DDBJ whole genome shotgun (WGS) entry which is preliminary data.</text>
</comment>
<feature type="transmembrane region" description="Helical" evidence="8">
    <location>
        <begin position="153"/>
        <end position="175"/>
    </location>
</feature>
<keyword evidence="4" id="KW-1003">Cell membrane</keyword>
<protein>
    <submittedName>
        <fullName evidence="9">AI-2E family transporter</fullName>
    </submittedName>
</protein>
<feature type="transmembrane region" description="Helical" evidence="8">
    <location>
        <begin position="64"/>
        <end position="88"/>
    </location>
</feature>
<feature type="transmembrane region" description="Helical" evidence="8">
    <location>
        <begin position="275"/>
        <end position="298"/>
    </location>
</feature>